<organism evidence="2 3">
    <name type="scientific">Thiohalocapsa halophila</name>
    <dbReference type="NCBI Taxonomy" id="69359"/>
    <lineage>
        <taxon>Bacteria</taxon>
        <taxon>Pseudomonadati</taxon>
        <taxon>Pseudomonadota</taxon>
        <taxon>Gammaproteobacteria</taxon>
        <taxon>Chromatiales</taxon>
        <taxon>Chromatiaceae</taxon>
        <taxon>Thiohalocapsa</taxon>
    </lineage>
</organism>
<dbReference type="SUPFAM" id="SSF53335">
    <property type="entry name" value="S-adenosyl-L-methionine-dependent methyltransferases"/>
    <property type="match status" value="1"/>
</dbReference>
<accession>A0ABS1CNA9</accession>
<sequence>MSLSRSLPFIWDHPLSKGRRLANLGRFARWQVRSRLSAGPHVVDFVDGARLLVRRGQTGATGNVYVGLHEFEDMAFVLHALRPGDVFVDVGANVGAYTVLAAKVAGASAVAVEPVPATFEALLGNVEINRIGGLVDARNCGLSAEPGELIFTGSLDTTNHVLQADEPGFADAVTVPVTTFDALAADRCPLLAKIDVEGYETQVLDGAGAALQSPALRGLILELNGSGERYGYADEALFSAVVEAGFAPYRYEPFGRSLQRLDGPNRAGGNTLFLRDVPFLAQRVRDARSVDVRGVAF</sequence>
<evidence type="ECO:0000313" key="2">
    <source>
        <dbReference type="EMBL" id="MBK1633329.1"/>
    </source>
</evidence>
<dbReference type="NCBIfam" id="TIGR01444">
    <property type="entry name" value="fkbM_fam"/>
    <property type="match status" value="1"/>
</dbReference>
<gene>
    <name evidence="2" type="ORF">CKO31_21755</name>
</gene>
<evidence type="ECO:0000259" key="1">
    <source>
        <dbReference type="Pfam" id="PF05050"/>
    </source>
</evidence>
<dbReference type="Proteomes" id="UP000748752">
    <property type="component" value="Unassembled WGS sequence"/>
</dbReference>
<reference evidence="2 3" key="1">
    <citation type="journal article" date="2020" name="Microorganisms">
        <title>Osmotic Adaptation and Compatible Solute Biosynthesis of Phototrophic Bacteria as Revealed from Genome Analyses.</title>
        <authorList>
            <person name="Imhoff J.F."/>
            <person name="Rahn T."/>
            <person name="Kunzel S."/>
            <person name="Keller A."/>
            <person name="Neulinger S.C."/>
        </authorList>
    </citation>
    <scope>NUCLEOTIDE SEQUENCE [LARGE SCALE GENOMIC DNA]</scope>
    <source>
        <strain evidence="2 3">DSM 6210</strain>
    </source>
</reference>
<dbReference type="InterPro" id="IPR052514">
    <property type="entry name" value="SAM-dependent_MTase"/>
</dbReference>
<keyword evidence="3" id="KW-1185">Reference proteome</keyword>
<protein>
    <recommendedName>
        <fullName evidence="1">Methyltransferase FkbM domain-containing protein</fullName>
    </recommendedName>
</protein>
<dbReference type="Gene3D" id="3.40.50.150">
    <property type="entry name" value="Vaccinia Virus protein VP39"/>
    <property type="match status" value="1"/>
</dbReference>
<dbReference type="InterPro" id="IPR006342">
    <property type="entry name" value="FkbM_mtfrase"/>
</dbReference>
<comment type="caution">
    <text evidence="2">The sequence shown here is derived from an EMBL/GenBank/DDBJ whole genome shotgun (WGS) entry which is preliminary data.</text>
</comment>
<dbReference type="Pfam" id="PF05050">
    <property type="entry name" value="Methyltransf_21"/>
    <property type="match status" value="1"/>
</dbReference>
<name>A0ABS1CNA9_9GAMM</name>
<dbReference type="InterPro" id="IPR029063">
    <property type="entry name" value="SAM-dependent_MTases_sf"/>
</dbReference>
<dbReference type="PANTHER" id="PTHR34203:SF15">
    <property type="entry name" value="SLL1173 PROTEIN"/>
    <property type="match status" value="1"/>
</dbReference>
<proteinExistence type="predicted"/>
<dbReference type="EMBL" id="NRRV01000079">
    <property type="protein sequence ID" value="MBK1633329.1"/>
    <property type="molecule type" value="Genomic_DNA"/>
</dbReference>
<feature type="domain" description="Methyltransferase FkbM" evidence="1">
    <location>
        <begin position="89"/>
        <end position="228"/>
    </location>
</feature>
<dbReference type="PANTHER" id="PTHR34203">
    <property type="entry name" value="METHYLTRANSFERASE, FKBM FAMILY PROTEIN"/>
    <property type="match status" value="1"/>
</dbReference>
<evidence type="ECO:0000313" key="3">
    <source>
        <dbReference type="Proteomes" id="UP000748752"/>
    </source>
</evidence>